<organism evidence="2 3">
    <name type="scientific">Slackia faecicanis</name>
    <dbReference type="NCBI Taxonomy" id="255723"/>
    <lineage>
        <taxon>Bacteria</taxon>
        <taxon>Bacillati</taxon>
        <taxon>Actinomycetota</taxon>
        <taxon>Coriobacteriia</taxon>
        <taxon>Eggerthellales</taxon>
        <taxon>Eggerthellaceae</taxon>
        <taxon>Slackia</taxon>
    </lineage>
</organism>
<evidence type="ECO:0000259" key="1">
    <source>
        <dbReference type="Pfam" id="PF07866"/>
    </source>
</evidence>
<dbReference type="AlphaFoldDB" id="A0A3N0AEA3"/>
<gene>
    <name evidence="2" type="ORF">DMP07_07625</name>
</gene>
<accession>A0A3N0AEA3</accession>
<evidence type="ECO:0000313" key="3">
    <source>
        <dbReference type="Proteomes" id="UP000267368"/>
    </source>
</evidence>
<keyword evidence="3" id="KW-1185">Reference proteome</keyword>
<evidence type="ECO:0000313" key="2">
    <source>
        <dbReference type="EMBL" id="RNL18887.1"/>
    </source>
</evidence>
<dbReference type="InterPro" id="IPR023387">
    <property type="entry name" value="DUF1653-like_dom"/>
</dbReference>
<name>A0A3N0AEA3_9ACTN</name>
<dbReference type="EMBL" id="QICB01000007">
    <property type="protein sequence ID" value="RNL18887.1"/>
    <property type="molecule type" value="Genomic_DNA"/>
</dbReference>
<dbReference type="InterPro" id="IPR037135">
    <property type="entry name" value="DUF1653-like_dom_sf"/>
</dbReference>
<protein>
    <recommendedName>
        <fullName evidence="1">DUF1653 domain-containing protein</fullName>
    </recommendedName>
</protein>
<dbReference type="Gene3D" id="2.30.30.320">
    <property type="entry name" value="DUF1653-like domain"/>
    <property type="match status" value="1"/>
</dbReference>
<dbReference type="OrthoDB" id="371169at2"/>
<proteinExistence type="predicted"/>
<sequence>MEEQRAIEPGLYRHFKGNRYEVIGTALHSETEEELVVYRALYGSYGLWVRPAAMFREKVDRAKYPDVQQEYRFERIGDSPVEALGSACEADDGAEGAFAEGELVEAKRQIDSLLHKLRKTAETLEAKSEPARYKSQITLARRRIEAFEVARTLIDRAQR</sequence>
<dbReference type="Proteomes" id="UP000267368">
    <property type="component" value="Unassembled WGS sequence"/>
</dbReference>
<reference evidence="3" key="1">
    <citation type="submission" date="2018-05" db="EMBL/GenBank/DDBJ databases">
        <title>Genome Sequencing of selected type strains of the family Eggerthellaceae.</title>
        <authorList>
            <person name="Danylec N."/>
            <person name="Stoll D.A."/>
            <person name="Doetsch A."/>
            <person name="Huch M."/>
        </authorList>
    </citation>
    <scope>NUCLEOTIDE SEQUENCE [LARGE SCALE GENOMIC DNA]</scope>
    <source>
        <strain evidence="3">DSM 17537</strain>
    </source>
</reference>
<dbReference type="Pfam" id="PF07866">
    <property type="entry name" value="DUF1653"/>
    <property type="match status" value="1"/>
</dbReference>
<feature type="domain" description="DUF1653" evidence="1">
    <location>
        <begin position="10"/>
        <end position="74"/>
    </location>
</feature>
<comment type="caution">
    <text evidence="2">The sequence shown here is derived from an EMBL/GenBank/DDBJ whole genome shotgun (WGS) entry which is preliminary data.</text>
</comment>